<feature type="region of interest" description="Disordered" evidence="1">
    <location>
        <begin position="1"/>
        <end position="32"/>
    </location>
</feature>
<reference evidence="2" key="1">
    <citation type="submission" date="2020-03" db="EMBL/GenBank/DDBJ databases">
        <title>The deep terrestrial virosphere.</title>
        <authorList>
            <person name="Holmfeldt K."/>
            <person name="Nilsson E."/>
            <person name="Simone D."/>
            <person name="Lopez-Fernandez M."/>
            <person name="Wu X."/>
            <person name="de Brujin I."/>
            <person name="Lundin D."/>
            <person name="Andersson A."/>
            <person name="Bertilsson S."/>
            <person name="Dopson M."/>
        </authorList>
    </citation>
    <scope>NUCLEOTIDE SEQUENCE</scope>
    <source>
        <strain evidence="2">MM415A00937</strain>
    </source>
</reference>
<name>A0A6M3KBC1_9ZZZZ</name>
<sequence length="119" mass="13707">MGRLAGRALPSRISGPKSRLVSKRREVSGEDVHRRSTNWYNTSMWKRLRRIVLIRDDYVCQMTGVALVGKFPAPNSPVVDHKSPHRGDLELFFDVNNLHAVSKEWHDKVKQGQEKRGEM</sequence>
<organism evidence="2">
    <name type="scientific">viral metagenome</name>
    <dbReference type="NCBI Taxonomy" id="1070528"/>
    <lineage>
        <taxon>unclassified sequences</taxon>
        <taxon>metagenomes</taxon>
        <taxon>organismal metagenomes</taxon>
    </lineage>
</organism>
<proteinExistence type="predicted"/>
<keyword evidence="2" id="KW-0378">Hydrolase</keyword>
<keyword evidence="2" id="KW-0255">Endonuclease</keyword>
<gene>
    <name evidence="2" type="ORF">MM415A00937_0017</name>
</gene>
<protein>
    <submittedName>
        <fullName evidence="2">Putative HNH endonuclease</fullName>
    </submittedName>
</protein>
<evidence type="ECO:0000313" key="2">
    <source>
        <dbReference type="EMBL" id="QJA79187.1"/>
    </source>
</evidence>
<dbReference type="EMBL" id="MT142370">
    <property type="protein sequence ID" value="QJA79187.1"/>
    <property type="molecule type" value="Genomic_DNA"/>
</dbReference>
<dbReference type="GO" id="GO:0004519">
    <property type="term" value="F:endonuclease activity"/>
    <property type="evidence" value="ECO:0007669"/>
    <property type="project" value="UniProtKB-KW"/>
</dbReference>
<dbReference type="AlphaFoldDB" id="A0A6M3KBC1"/>
<keyword evidence="2" id="KW-0540">Nuclease</keyword>
<accession>A0A6M3KBC1</accession>
<evidence type="ECO:0000256" key="1">
    <source>
        <dbReference type="SAM" id="MobiDB-lite"/>
    </source>
</evidence>
<feature type="compositionally biased region" description="Basic and acidic residues" evidence="1">
    <location>
        <begin position="23"/>
        <end position="32"/>
    </location>
</feature>